<evidence type="ECO:0000313" key="2">
    <source>
        <dbReference type="EMBL" id="QLB53186.1"/>
    </source>
</evidence>
<keyword evidence="1" id="KW-0472">Membrane</keyword>
<evidence type="ECO:0008006" key="4">
    <source>
        <dbReference type="Google" id="ProtNLM"/>
    </source>
</evidence>
<name>A0A7H8V9E0_STRSA</name>
<dbReference type="AlphaFoldDB" id="A0A7H8V9E0"/>
<feature type="transmembrane region" description="Helical" evidence="1">
    <location>
        <begin position="12"/>
        <end position="32"/>
    </location>
</feature>
<dbReference type="Proteomes" id="UP000509410">
    <property type="component" value="Chromosome"/>
</dbReference>
<gene>
    <name evidence="2" type="ORF">FFV08_11750</name>
</gene>
<organism evidence="2 3">
    <name type="scientific">Streptococcus sanguinis</name>
    <dbReference type="NCBI Taxonomy" id="1305"/>
    <lineage>
        <taxon>Bacteria</taxon>
        <taxon>Bacillati</taxon>
        <taxon>Bacillota</taxon>
        <taxon>Bacilli</taxon>
        <taxon>Lactobacillales</taxon>
        <taxon>Streptococcaceae</taxon>
        <taxon>Streptococcus</taxon>
    </lineage>
</organism>
<keyword evidence="1" id="KW-0812">Transmembrane</keyword>
<evidence type="ECO:0000256" key="1">
    <source>
        <dbReference type="SAM" id="Phobius"/>
    </source>
</evidence>
<protein>
    <recommendedName>
        <fullName evidence="4">Type 4 fimbrial biogenesis protein PilX N-terminal domain-containing protein</fullName>
    </recommendedName>
</protein>
<evidence type="ECO:0000313" key="3">
    <source>
        <dbReference type="Proteomes" id="UP000509410"/>
    </source>
</evidence>
<sequence>MKGKKRQGSTLPMVIVTIVLLVAMIGILASIVDTGQTQTQRMYSYLKAKYVATSGSQLALGAYFEPQNGNPSSLNTEFRNRAEGRSRSTEPITATHTFKDGGVAEIEMTGKFDGNGSENYNVTIRSKSKLPGSSDYYEHVVIFNWSTSGIRSEEGHLVSAQK</sequence>
<keyword evidence="1" id="KW-1133">Transmembrane helix</keyword>
<dbReference type="EMBL" id="CP040556">
    <property type="protein sequence ID" value="QLB53186.1"/>
    <property type="molecule type" value="Genomic_DNA"/>
</dbReference>
<reference evidence="2 3" key="1">
    <citation type="submission" date="2019-05" db="EMBL/GenBank/DDBJ databases">
        <title>The organization of the Streptococcus sanguinis genomes.</title>
        <authorList>
            <person name="Wu C.H."/>
            <person name="Chen Y.Y.M."/>
            <person name="Wang H.Y."/>
        </authorList>
    </citation>
    <scope>NUCLEOTIDE SEQUENCE [LARGE SCALE GENOMIC DNA]</scope>
    <source>
        <strain evidence="2 3">CGMH010</strain>
    </source>
</reference>
<proteinExistence type="predicted"/>
<accession>A0A7H8V9E0</accession>